<accession>A0ABZ3EVA3</accession>
<proteinExistence type="predicted"/>
<evidence type="ECO:0000256" key="3">
    <source>
        <dbReference type="ARBA" id="ARBA00023136"/>
    </source>
</evidence>
<evidence type="ECO:0000256" key="5">
    <source>
        <dbReference type="ARBA" id="ARBA00023288"/>
    </source>
</evidence>
<dbReference type="InterPro" id="IPR050490">
    <property type="entry name" value="Bact_solute-bd_prot1"/>
</dbReference>
<dbReference type="PANTHER" id="PTHR43649">
    <property type="entry name" value="ARABINOSE-BINDING PROTEIN-RELATED"/>
    <property type="match status" value="1"/>
</dbReference>
<evidence type="ECO:0000256" key="2">
    <source>
        <dbReference type="ARBA" id="ARBA00022729"/>
    </source>
</evidence>
<keyword evidence="2 7" id="KW-0732">Signal</keyword>
<protein>
    <submittedName>
        <fullName evidence="8">Extracellular solute-binding protein</fullName>
    </submittedName>
</protein>
<evidence type="ECO:0000313" key="8">
    <source>
        <dbReference type="EMBL" id="XAH73750.1"/>
    </source>
</evidence>
<dbReference type="Proteomes" id="UP001451571">
    <property type="component" value="Chromosome"/>
</dbReference>
<keyword evidence="4" id="KW-0564">Palmitate</keyword>
<sequence length="445" mass="48704">MKKKALSIILCSTMLMGLLAGCGSGNASGAEQTQTNTQPAKEQTAEAPEGEETQPVEEVTLTVLAGQSTTDAGIEDLIDAALAEQYPGITLEWECVDWGNDFQPKMQQYMQSGLPDIMIGKAQDVATYAPQGILGEIDSTYLDRVLDAASANVTLDGKTYGLVYNALYQGVYYNKDMFAENGWEIPETLDDLQVIIDDCNAKGIVPFASHMVDTWSIGNVTMQFAMNDVFNNNPTWGEDFRSGKTSFTDSQEFQTAYSYNKLIFDNTFPETFSTEQTDCDARMVMGEAAMKVSGSWSIQNFLDIDENFNFGIFPFPNKTGDSKLIFEPNITIMTSVASEHQDAINCVLDVITGNKELAGEIYDYTKTAAMLKDVTPTFTNPSQEDIDKYAAEGMIVDVTLGNNQLVWGGFQEENAKDIAAWLQGDETFEEALAASDARVTASSAN</sequence>
<organism evidence="8 9">
    <name type="scientific">Kineothrix sedimenti</name>
    <dbReference type="NCBI Taxonomy" id="3123317"/>
    <lineage>
        <taxon>Bacteria</taxon>
        <taxon>Bacillati</taxon>
        <taxon>Bacillota</taxon>
        <taxon>Clostridia</taxon>
        <taxon>Lachnospirales</taxon>
        <taxon>Lachnospiraceae</taxon>
        <taxon>Kineothrix</taxon>
    </lineage>
</organism>
<evidence type="ECO:0000256" key="1">
    <source>
        <dbReference type="ARBA" id="ARBA00022475"/>
    </source>
</evidence>
<feature type="signal peptide" evidence="7">
    <location>
        <begin position="1"/>
        <end position="29"/>
    </location>
</feature>
<evidence type="ECO:0000256" key="7">
    <source>
        <dbReference type="SAM" id="SignalP"/>
    </source>
</evidence>
<dbReference type="Pfam" id="PF13416">
    <property type="entry name" value="SBP_bac_8"/>
    <property type="match status" value="1"/>
</dbReference>
<keyword evidence="3" id="KW-0472">Membrane</keyword>
<dbReference type="Gene3D" id="3.40.190.10">
    <property type="entry name" value="Periplasmic binding protein-like II"/>
    <property type="match status" value="2"/>
</dbReference>
<dbReference type="SUPFAM" id="SSF53850">
    <property type="entry name" value="Periplasmic binding protein-like II"/>
    <property type="match status" value="1"/>
</dbReference>
<keyword evidence="9" id="KW-1185">Reference proteome</keyword>
<feature type="chain" id="PRO_5046056919" evidence="7">
    <location>
        <begin position="30"/>
        <end position="445"/>
    </location>
</feature>
<reference evidence="8 9" key="1">
    <citation type="submission" date="2024-02" db="EMBL/GenBank/DDBJ databases">
        <title>Bacterial strain from lacustrine sediment.</title>
        <authorList>
            <person name="Petit C."/>
            <person name="Fadhlaoui K."/>
        </authorList>
    </citation>
    <scope>NUCLEOTIDE SEQUENCE [LARGE SCALE GENOMIC DNA]</scope>
    <source>
        <strain evidence="8 9">IPX-CK</strain>
    </source>
</reference>
<feature type="region of interest" description="Disordered" evidence="6">
    <location>
        <begin position="26"/>
        <end position="56"/>
    </location>
</feature>
<dbReference type="PROSITE" id="PS51257">
    <property type="entry name" value="PROKAR_LIPOPROTEIN"/>
    <property type="match status" value="1"/>
</dbReference>
<dbReference type="InterPro" id="IPR006059">
    <property type="entry name" value="SBP"/>
</dbReference>
<evidence type="ECO:0000256" key="6">
    <source>
        <dbReference type="SAM" id="MobiDB-lite"/>
    </source>
</evidence>
<dbReference type="EMBL" id="CP146256">
    <property type="protein sequence ID" value="XAH73750.1"/>
    <property type="molecule type" value="Genomic_DNA"/>
</dbReference>
<gene>
    <name evidence="8" type="ORF">V6984_19960</name>
</gene>
<keyword evidence="1" id="KW-1003">Cell membrane</keyword>
<keyword evidence="5" id="KW-0449">Lipoprotein</keyword>
<dbReference type="RefSeq" id="WP_342757352.1">
    <property type="nucleotide sequence ID" value="NZ_CP146256.1"/>
</dbReference>
<evidence type="ECO:0000256" key="4">
    <source>
        <dbReference type="ARBA" id="ARBA00023139"/>
    </source>
</evidence>
<evidence type="ECO:0000313" key="9">
    <source>
        <dbReference type="Proteomes" id="UP001451571"/>
    </source>
</evidence>
<name>A0ABZ3EVA3_9FIRM</name>
<dbReference type="PANTHER" id="PTHR43649:SF33">
    <property type="entry name" value="POLYGALACTURONAN_RHAMNOGALACTURONAN-BINDING PROTEIN YTCQ"/>
    <property type="match status" value="1"/>
</dbReference>
<feature type="compositionally biased region" description="Polar residues" evidence="6">
    <location>
        <begin position="27"/>
        <end position="41"/>
    </location>
</feature>